<dbReference type="AlphaFoldDB" id="A0A382V1C0"/>
<evidence type="ECO:0000256" key="2">
    <source>
        <dbReference type="SAM" id="MobiDB-lite"/>
    </source>
</evidence>
<dbReference type="Gene3D" id="2.60.40.10">
    <property type="entry name" value="Immunoglobulins"/>
    <property type="match status" value="1"/>
</dbReference>
<organism evidence="4">
    <name type="scientific">marine metagenome</name>
    <dbReference type="NCBI Taxonomy" id="408172"/>
    <lineage>
        <taxon>unclassified sequences</taxon>
        <taxon>metagenomes</taxon>
        <taxon>ecological metagenomes</taxon>
    </lineage>
</organism>
<keyword evidence="1" id="KW-0732">Signal</keyword>
<evidence type="ECO:0000259" key="3">
    <source>
        <dbReference type="Pfam" id="PF13205"/>
    </source>
</evidence>
<dbReference type="Pfam" id="PF13205">
    <property type="entry name" value="Big_5"/>
    <property type="match status" value="1"/>
</dbReference>
<dbReference type="EMBL" id="UINC01148424">
    <property type="protein sequence ID" value="SVD40292.1"/>
    <property type="molecule type" value="Genomic_DNA"/>
</dbReference>
<protein>
    <recommendedName>
        <fullName evidence="3">SbsA Ig-like domain-containing protein</fullName>
    </recommendedName>
</protein>
<dbReference type="InterPro" id="IPR032812">
    <property type="entry name" value="SbsA_Ig"/>
</dbReference>
<feature type="region of interest" description="Disordered" evidence="2">
    <location>
        <begin position="136"/>
        <end position="176"/>
    </location>
</feature>
<reference evidence="4" key="1">
    <citation type="submission" date="2018-05" db="EMBL/GenBank/DDBJ databases">
        <authorList>
            <person name="Lanie J.A."/>
            <person name="Ng W.-L."/>
            <person name="Kazmierczak K.M."/>
            <person name="Andrzejewski T.M."/>
            <person name="Davidsen T.M."/>
            <person name="Wayne K.J."/>
            <person name="Tettelin H."/>
            <person name="Glass J.I."/>
            <person name="Rusch D."/>
            <person name="Podicherti R."/>
            <person name="Tsui H.-C.T."/>
            <person name="Winkler M.E."/>
        </authorList>
    </citation>
    <scope>NUCLEOTIDE SEQUENCE</scope>
</reference>
<feature type="compositionally biased region" description="Low complexity" evidence="2">
    <location>
        <begin position="157"/>
        <end position="174"/>
    </location>
</feature>
<feature type="domain" description="SbsA Ig-like" evidence="3">
    <location>
        <begin position="225"/>
        <end position="278"/>
    </location>
</feature>
<feature type="non-terminal residue" evidence="4">
    <location>
        <position position="286"/>
    </location>
</feature>
<dbReference type="InterPro" id="IPR013783">
    <property type="entry name" value="Ig-like_fold"/>
</dbReference>
<proteinExistence type="predicted"/>
<accession>A0A382V1C0</accession>
<gene>
    <name evidence="4" type="ORF">METZ01_LOCUS393146</name>
</gene>
<name>A0A382V1C0_9ZZZZ</name>
<evidence type="ECO:0000313" key="4">
    <source>
        <dbReference type="EMBL" id="SVD40292.1"/>
    </source>
</evidence>
<evidence type="ECO:0000256" key="1">
    <source>
        <dbReference type="ARBA" id="ARBA00022729"/>
    </source>
</evidence>
<feature type="compositionally biased region" description="Polar residues" evidence="2">
    <location>
        <begin position="137"/>
        <end position="156"/>
    </location>
</feature>
<sequence>MTVSFAALPDGTYGGCTITVTDSAGNSVTIYVNQFTIDTIAPVLQPVDNVTTPTNDNATLSYTFSSTEAGTITYVCSGSPDNASKDNNTIKFNPLAEGTYDNCTITVTDSAENTSTALEVEEFKIDKTAPELDQLTAVPTPTDNTTPAYSFKSTEPGTNSYGGSCGSSSTSATSDETKDNVTIILTQPDNSTALIEALYDDCSITVTDSAGNPSNQLEVNTFEVDTTAPTVSSTSPTDNLSSVSVSVSDNISVTFSDSMDNTSVTTNFSNTTCSGYSFQVSSDNFS</sequence>